<evidence type="ECO:0000313" key="2">
    <source>
        <dbReference type="EMBL" id="CAF4297874.1"/>
    </source>
</evidence>
<accession>A0A8S2TT32</accession>
<name>A0A8S2TT32_9BILA</name>
<feature type="compositionally biased region" description="Basic and acidic residues" evidence="1">
    <location>
        <begin position="12"/>
        <end position="41"/>
    </location>
</feature>
<feature type="compositionally biased region" description="Polar residues" evidence="1">
    <location>
        <begin position="1"/>
        <end position="11"/>
    </location>
</feature>
<evidence type="ECO:0000256" key="1">
    <source>
        <dbReference type="SAM" id="MobiDB-lite"/>
    </source>
</evidence>
<gene>
    <name evidence="2" type="ORF">BYL167_LOCUS27368</name>
    <name evidence="3" type="ORF">GIL414_LOCUS31136</name>
</gene>
<dbReference type="Proteomes" id="UP000681967">
    <property type="component" value="Unassembled WGS sequence"/>
</dbReference>
<organism evidence="2 4">
    <name type="scientific">Rotaria magnacalcarata</name>
    <dbReference type="NCBI Taxonomy" id="392030"/>
    <lineage>
        <taxon>Eukaryota</taxon>
        <taxon>Metazoa</taxon>
        <taxon>Spiralia</taxon>
        <taxon>Gnathifera</taxon>
        <taxon>Rotifera</taxon>
        <taxon>Eurotatoria</taxon>
        <taxon>Bdelloidea</taxon>
        <taxon>Philodinida</taxon>
        <taxon>Philodinidae</taxon>
        <taxon>Rotaria</taxon>
    </lineage>
</organism>
<dbReference type="Proteomes" id="UP000681720">
    <property type="component" value="Unassembled WGS sequence"/>
</dbReference>
<dbReference type="AlphaFoldDB" id="A0A8S2TT32"/>
<reference evidence="2" key="1">
    <citation type="submission" date="2021-02" db="EMBL/GenBank/DDBJ databases">
        <authorList>
            <person name="Nowell W R."/>
        </authorList>
    </citation>
    <scope>NUCLEOTIDE SEQUENCE</scope>
</reference>
<comment type="caution">
    <text evidence="2">The sequence shown here is derived from an EMBL/GenBank/DDBJ whole genome shotgun (WGS) entry which is preliminary data.</text>
</comment>
<sequence length="61" mass="6879">MSLSDLINNKTDQNDIDMKETTTNEDEKSNLEKPPIDEKPDVATAPVVENNKPVTHNRKSQ</sequence>
<protein>
    <submittedName>
        <fullName evidence="2">Uncharacterized protein</fullName>
    </submittedName>
</protein>
<evidence type="ECO:0000313" key="4">
    <source>
        <dbReference type="Proteomes" id="UP000681967"/>
    </source>
</evidence>
<feature type="region of interest" description="Disordered" evidence="1">
    <location>
        <begin position="1"/>
        <end position="61"/>
    </location>
</feature>
<feature type="non-terminal residue" evidence="2">
    <location>
        <position position="61"/>
    </location>
</feature>
<evidence type="ECO:0000313" key="3">
    <source>
        <dbReference type="EMBL" id="CAF4421867.1"/>
    </source>
</evidence>
<proteinExistence type="predicted"/>
<dbReference type="EMBL" id="CAJOBJ010062037">
    <property type="protein sequence ID" value="CAF4421867.1"/>
    <property type="molecule type" value="Genomic_DNA"/>
</dbReference>
<dbReference type="EMBL" id="CAJOBH010035062">
    <property type="protein sequence ID" value="CAF4297874.1"/>
    <property type="molecule type" value="Genomic_DNA"/>
</dbReference>